<dbReference type="OrthoDB" id="4368793at2759"/>
<dbReference type="RefSeq" id="XP_043162636.1">
    <property type="nucleotide sequence ID" value="XM_043306701.1"/>
</dbReference>
<keyword evidence="3" id="KW-1185">Reference proteome</keyword>
<evidence type="ECO:0000313" key="2">
    <source>
        <dbReference type="EMBL" id="GIJ91890.1"/>
    </source>
</evidence>
<feature type="region of interest" description="Disordered" evidence="1">
    <location>
        <begin position="171"/>
        <end position="192"/>
    </location>
</feature>
<dbReference type="AlphaFoldDB" id="A0A9P3BM83"/>
<evidence type="ECO:0000256" key="1">
    <source>
        <dbReference type="SAM" id="MobiDB-lite"/>
    </source>
</evidence>
<name>A0A9P3BM83_9EURO</name>
<dbReference type="EMBL" id="BHVY01000009">
    <property type="protein sequence ID" value="GIJ91890.1"/>
    <property type="molecule type" value="Genomic_DNA"/>
</dbReference>
<gene>
    <name evidence="2" type="ORF">Asppvi_010865</name>
</gene>
<reference evidence="2 3" key="1">
    <citation type="submission" date="2018-10" db="EMBL/GenBank/DDBJ databases">
        <title>Pan-genome distribution and transcriptional activeness of fungal secondary metabolism genes in Aspergillus section Fumigati.</title>
        <authorList>
            <person name="Takahashi H."/>
            <person name="Umemura M."/>
            <person name="Ninomiya A."/>
            <person name="Kusuya Y."/>
            <person name="Urayama S."/>
            <person name="Shimizu M."/>
            <person name="Watanabe A."/>
            <person name="Kamei K."/>
            <person name="Yaguchi T."/>
            <person name="Hagiwara D."/>
        </authorList>
    </citation>
    <scope>NUCLEOTIDE SEQUENCE [LARGE SCALE GENOMIC DNA]</scope>
    <source>
        <strain evidence="2 3">IFM 55266</strain>
    </source>
</reference>
<comment type="caution">
    <text evidence="2">The sequence shown here is derived from an EMBL/GenBank/DDBJ whole genome shotgun (WGS) entry which is preliminary data.</text>
</comment>
<dbReference type="GeneID" id="67009475"/>
<organism evidence="2 3">
    <name type="scientific">Aspergillus pseudoviridinutans</name>
    <dbReference type="NCBI Taxonomy" id="1517512"/>
    <lineage>
        <taxon>Eukaryota</taxon>
        <taxon>Fungi</taxon>
        <taxon>Dikarya</taxon>
        <taxon>Ascomycota</taxon>
        <taxon>Pezizomycotina</taxon>
        <taxon>Eurotiomycetes</taxon>
        <taxon>Eurotiomycetidae</taxon>
        <taxon>Eurotiales</taxon>
        <taxon>Aspergillaceae</taxon>
        <taxon>Aspergillus</taxon>
        <taxon>Aspergillus subgen. Fumigati</taxon>
    </lineage>
</organism>
<dbReference type="Proteomes" id="UP001043456">
    <property type="component" value="Unassembled WGS sequence"/>
</dbReference>
<sequence length="192" mass="21928">MSALYKKTDEYQQYLDLGPEKLALPAYTNDENGNIILYAGEVFCRAQNCPKAKEAYSSLNNLKKHIQNTHDDLTVKASGGGPPKLKAQQAAIDWYKKLVDDYLHKEDEPELPPLPKKKDGTVNITEMKKQVRSFGVSVPCDECKAKKMNKITRMLFRGSSCLVWLFRPLRQEAEEESESEESELTEEEHEED</sequence>
<feature type="compositionally biased region" description="Acidic residues" evidence="1">
    <location>
        <begin position="173"/>
        <end position="192"/>
    </location>
</feature>
<evidence type="ECO:0000313" key="3">
    <source>
        <dbReference type="Proteomes" id="UP001043456"/>
    </source>
</evidence>
<protein>
    <submittedName>
        <fullName evidence="2">Uncharacterized protein</fullName>
    </submittedName>
</protein>
<accession>A0A9P3BM83</accession>
<proteinExistence type="predicted"/>